<keyword evidence="3" id="KW-1185">Reference proteome</keyword>
<gene>
    <name evidence="2" type="ORF">Cgig2_000369</name>
</gene>
<comment type="caution">
    <text evidence="2">The sequence shown here is derived from an EMBL/GenBank/DDBJ whole genome shotgun (WGS) entry which is preliminary data.</text>
</comment>
<dbReference type="EMBL" id="JAKOGI010000368">
    <property type="protein sequence ID" value="KAJ8436073.1"/>
    <property type="molecule type" value="Genomic_DNA"/>
</dbReference>
<dbReference type="AlphaFoldDB" id="A0A9Q1K3I3"/>
<reference evidence="2" key="1">
    <citation type="submission" date="2022-04" db="EMBL/GenBank/DDBJ databases">
        <title>Carnegiea gigantea Genome sequencing and assembly v2.</title>
        <authorList>
            <person name="Copetti D."/>
            <person name="Sanderson M.J."/>
            <person name="Burquez A."/>
            <person name="Wojciechowski M.F."/>
        </authorList>
    </citation>
    <scope>NUCLEOTIDE SEQUENCE</scope>
    <source>
        <strain evidence="2">SGP5-SGP5p</strain>
        <tissue evidence="2">Aerial part</tissue>
    </source>
</reference>
<feature type="region of interest" description="Disordered" evidence="1">
    <location>
        <begin position="43"/>
        <end position="68"/>
    </location>
</feature>
<name>A0A9Q1K3I3_9CARY</name>
<sequence>MEETPAVEASMEEEERPKLVGSGMLAISIMHITVDNLRSMAKPKRISNSSGAGGPKNSINEYERQRQRTIEKNKRKLTELGIQRTLRSMRRTNETIQRQSQENSDEDDEYNSMEYERLHEEFKAVPSDTPRSSVRKTSFEGHKLWPAHTSNGIKVDPSLSRNNIKFFEKPLSIITIQTIALDHRPLIHDICLLLMGIAESDLQPPDSLPLLPK</sequence>
<protein>
    <submittedName>
        <fullName evidence="2">Uncharacterized protein</fullName>
    </submittedName>
</protein>
<evidence type="ECO:0000313" key="2">
    <source>
        <dbReference type="EMBL" id="KAJ8436073.1"/>
    </source>
</evidence>
<feature type="region of interest" description="Disordered" evidence="1">
    <location>
        <begin position="89"/>
        <end position="110"/>
    </location>
</feature>
<organism evidence="2 3">
    <name type="scientific">Carnegiea gigantea</name>
    <dbReference type="NCBI Taxonomy" id="171969"/>
    <lineage>
        <taxon>Eukaryota</taxon>
        <taxon>Viridiplantae</taxon>
        <taxon>Streptophyta</taxon>
        <taxon>Embryophyta</taxon>
        <taxon>Tracheophyta</taxon>
        <taxon>Spermatophyta</taxon>
        <taxon>Magnoliopsida</taxon>
        <taxon>eudicotyledons</taxon>
        <taxon>Gunneridae</taxon>
        <taxon>Pentapetalae</taxon>
        <taxon>Caryophyllales</taxon>
        <taxon>Cactineae</taxon>
        <taxon>Cactaceae</taxon>
        <taxon>Cactoideae</taxon>
        <taxon>Echinocereeae</taxon>
        <taxon>Carnegiea</taxon>
    </lineage>
</organism>
<evidence type="ECO:0000256" key="1">
    <source>
        <dbReference type="SAM" id="MobiDB-lite"/>
    </source>
</evidence>
<dbReference type="Proteomes" id="UP001153076">
    <property type="component" value="Unassembled WGS sequence"/>
</dbReference>
<proteinExistence type="predicted"/>
<evidence type="ECO:0000313" key="3">
    <source>
        <dbReference type="Proteomes" id="UP001153076"/>
    </source>
</evidence>
<accession>A0A9Q1K3I3</accession>